<dbReference type="PANTHER" id="PTHR30348:SF4">
    <property type="entry name" value="DUF72 DOMAIN-CONTAINING PROTEIN"/>
    <property type="match status" value="1"/>
</dbReference>
<dbReference type="InterPro" id="IPR002763">
    <property type="entry name" value="DUF72"/>
</dbReference>
<dbReference type="SUPFAM" id="SSF117396">
    <property type="entry name" value="TM1631-like"/>
    <property type="match status" value="1"/>
</dbReference>
<evidence type="ECO:0000313" key="2">
    <source>
        <dbReference type="EMBL" id="GAA4339224.1"/>
    </source>
</evidence>
<proteinExistence type="predicted"/>
<evidence type="ECO:0000256" key="1">
    <source>
        <dbReference type="SAM" id="MobiDB-lite"/>
    </source>
</evidence>
<dbReference type="InterPro" id="IPR036520">
    <property type="entry name" value="UPF0759_sf"/>
</dbReference>
<dbReference type="Pfam" id="PF01904">
    <property type="entry name" value="DUF72"/>
    <property type="match status" value="1"/>
</dbReference>
<name>A0ABP8HGZ5_9BURK</name>
<dbReference type="PANTHER" id="PTHR30348">
    <property type="entry name" value="UNCHARACTERIZED PROTEIN YECE"/>
    <property type="match status" value="1"/>
</dbReference>
<accession>A0ABP8HGZ5</accession>
<gene>
    <name evidence="2" type="ORF">GCM10023165_18420</name>
</gene>
<organism evidence="2 3">
    <name type="scientific">Variovorax defluvii</name>
    <dbReference type="NCBI Taxonomy" id="913761"/>
    <lineage>
        <taxon>Bacteria</taxon>
        <taxon>Pseudomonadati</taxon>
        <taxon>Pseudomonadota</taxon>
        <taxon>Betaproteobacteria</taxon>
        <taxon>Burkholderiales</taxon>
        <taxon>Comamonadaceae</taxon>
        <taxon>Variovorax</taxon>
    </lineage>
</organism>
<reference evidence="3" key="1">
    <citation type="journal article" date="2019" name="Int. J. Syst. Evol. Microbiol.">
        <title>The Global Catalogue of Microorganisms (GCM) 10K type strain sequencing project: providing services to taxonomists for standard genome sequencing and annotation.</title>
        <authorList>
            <consortium name="The Broad Institute Genomics Platform"/>
            <consortium name="The Broad Institute Genome Sequencing Center for Infectious Disease"/>
            <person name="Wu L."/>
            <person name="Ma J."/>
        </authorList>
    </citation>
    <scope>NUCLEOTIDE SEQUENCE [LARGE SCALE GENOMIC DNA]</scope>
    <source>
        <strain evidence="3">JCM 17804</strain>
    </source>
</reference>
<feature type="region of interest" description="Disordered" evidence="1">
    <location>
        <begin position="1"/>
        <end position="61"/>
    </location>
</feature>
<comment type="caution">
    <text evidence="2">The sequence shown here is derived from an EMBL/GenBank/DDBJ whole genome shotgun (WGS) entry which is preliminary data.</text>
</comment>
<sequence length="375" mass="40028">MVPHNAAHPPRLAMQESLFDELPQPAPPAPAPAPAPAARKRPASSGGPKVRPAPPDPAQQALARSLPPQLRLGTSSWFFPGWAGMVWEGDYEQSVLSKHGLAAYAQHPLLRTVSLDRSFYRPLTASQYAAYAAAVPEDFRFIVKAPSLVADALVRGEDGRGMQANPAFLDPTLAVQEFAAPALAGLGPKLGVLVFQLSPLPGPMLGQLPELLERLRRMLTALPPLRTQAPDAVVAVELRNPELLTPALAQVLREAGATYCLGLHPKMPPIGEQLPMLRALWPGPLVCRWNLNRLHGAYGYEEAKKLYEPFDKLADPDPQTREALARVIAGTTGAGQLAYVAINNKAEGSAPLSVVALAQALARLRGDAGTGHPAD</sequence>
<dbReference type="Gene3D" id="3.20.20.410">
    <property type="entry name" value="Protein of unknown function UPF0759"/>
    <property type="match status" value="1"/>
</dbReference>
<keyword evidence="3" id="KW-1185">Reference proteome</keyword>
<dbReference type="EMBL" id="BAABGJ010000015">
    <property type="protein sequence ID" value="GAA4339224.1"/>
    <property type="molecule type" value="Genomic_DNA"/>
</dbReference>
<evidence type="ECO:0000313" key="3">
    <source>
        <dbReference type="Proteomes" id="UP001500975"/>
    </source>
</evidence>
<dbReference type="Proteomes" id="UP001500975">
    <property type="component" value="Unassembled WGS sequence"/>
</dbReference>
<evidence type="ECO:0008006" key="4">
    <source>
        <dbReference type="Google" id="ProtNLM"/>
    </source>
</evidence>
<feature type="compositionally biased region" description="Pro residues" evidence="1">
    <location>
        <begin position="24"/>
        <end position="35"/>
    </location>
</feature>
<protein>
    <recommendedName>
        <fullName evidence="4">DUF72 domain-containing protein</fullName>
    </recommendedName>
</protein>